<feature type="coiled-coil region" evidence="1">
    <location>
        <begin position="957"/>
        <end position="1057"/>
    </location>
</feature>
<dbReference type="Pfam" id="PF13476">
    <property type="entry name" value="AAA_23"/>
    <property type="match status" value="1"/>
</dbReference>
<protein>
    <submittedName>
        <fullName evidence="3">AAA family ATPase</fullName>
    </submittedName>
</protein>
<feature type="coiled-coil region" evidence="1">
    <location>
        <begin position="438"/>
        <end position="493"/>
    </location>
</feature>
<feature type="coiled-coil region" evidence="1">
    <location>
        <begin position="825"/>
        <end position="893"/>
    </location>
</feature>
<keyword evidence="1" id="KW-0175">Coiled coil</keyword>
<comment type="caution">
    <text evidence="3">The sequence shown here is derived from an EMBL/GenBank/DDBJ whole genome shotgun (WGS) entry which is preliminary data.</text>
</comment>
<evidence type="ECO:0000259" key="2">
    <source>
        <dbReference type="Pfam" id="PF13476"/>
    </source>
</evidence>
<dbReference type="EMBL" id="JAPFRD010000002">
    <property type="protein sequence ID" value="MCW8107351.1"/>
    <property type="molecule type" value="Genomic_DNA"/>
</dbReference>
<gene>
    <name evidence="3" type="ORF">OPS25_02400</name>
</gene>
<evidence type="ECO:0000313" key="4">
    <source>
        <dbReference type="Proteomes" id="UP001142810"/>
    </source>
</evidence>
<dbReference type="InterPro" id="IPR027417">
    <property type="entry name" value="P-loop_NTPase"/>
</dbReference>
<dbReference type="Pfam" id="PF13558">
    <property type="entry name" value="SbcC_Walker_B"/>
    <property type="match status" value="1"/>
</dbReference>
<keyword evidence="4" id="KW-1185">Reference proteome</keyword>
<sequence length="1221" mass="139492">MKILSLRFKNLNSLKGEWKIDFTRAPFNENGLFAITGPTGAGKTTLLDAICLALYHQTPRLGAISISSNEIMSRGTAECLAEVEFEVKGKAYRAFWSMRRARGNADGNLQPADTELAEVATGTVLATQVRQKNEALEALTGLDFGRFTKSMMLSQGDFAAFLNANEADRAELLEELTGTEIYGQISRRVHDRHAEEKRALRELNVQAESFQLLTAEQKQQLQNQQHDLLSKQNVLDAQISQARAHQQWWETLTLAEHKKTQAKARTEQAEQALDKAKSKLNRLARSEPAERLRMPWTLLNTSRNELEKLNKQIDEKQRIKSQQHTQLEQASEALHQADRAMQTVRQQAKAQEQLINEKVQPLDTKIDALNSKHTDKQRDLQRLDMQSATLKQQMHEIKSELNQLSAQHKTAAAYIESHQSDALLEQHLNGWAVQVQQLMQERQSLDEMTDEVTKLTEQQQRDDEKIGTLNEQLHSHEKKMLECQQRVDEQAQRWQQAGLADEETLTASLNSLHSRWPAFHRAQSVQQAYLKVEDEFNYNRTQLATLTRNVETLTQTRTKCMEQFRQYQQQINDLNMLISQEEQLQYYRQQLQQGEECPLCGALEHPKCHGDVVNIPHAVQRRADAETKFKQIEEEGKHVRAELDANNRHLQEVNTRLSAQEQELNKMRVSWQESLKQLQANVQISDTEGLAAIEVNLHTQSQDVEAQLKLLRQLTKDAQQAKENLTQAERDLEKAGSELKLLRQQAQTTLLNLEKIISQQANKIQKIGETEKALLFEIKENGFEPTLSELGAWIERKREDVVEFQKHNDNMQTLSKKMSVKQTEHSAISRQLDALNAELKQMRLESDSLAEEIATLNRERFALFGNSVVADARLQLNEKVAQAEQKREEQYHLSKAIEQSYADVVTSLNILQTSFTEQQMTVEEQQQKWQALLSQSSFGSEAEFEQALLPEDERNRLATLRSELVEARQKAQTLLDEANDQVANLRDHEHAPQWEREPASYVEEKLRKLNQEKETLLNQKGQIDQQLINDRNQRERLDQLTEQIQTQQQKYDDVTYLHSLIGSANGDKFRKFAQGLTLDNLIYLANKQLDRLHGRYLLKRRDGEGLALSVLDTWQGDVQRDTKTLSGGESFLVSLALALALSDLVSHKTSIDSLFLDEGFGTLDAETLDIALDALDNLNATGKMIGVISHIEAMKERITTQIKVAKNSGVGVSRLDAQFSV</sequence>
<evidence type="ECO:0000313" key="3">
    <source>
        <dbReference type="EMBL" id="MCW8107351.1"/>
    </source>
</evidence>
<dbReference type="PANTHER" id="PTHR32114:SF2">
    <property type="entry name" value="ABC TRANSPORTER ABCH.3"/>
    <property type="match status" value="1"/>
</dbReference>
<evidence type="ECO:0000256" key="1">
    <source>
        <dbReference type="SAM" id="Coils"/>
    </source>
</evidence>
<dbReference type="Gene3D" id="3.40.50.300">
    <property type="entry name" value="P-loop containing nucleotide triphosphate hydrolases"/>
    <property type="match status" value="2"/>
</dbReference>
<accession>A0ABT3P3N9</accession>
<dbReference type="SUPFAM" id="SSF52540">
    <property type="entry name" value="P-loop containing nucleoside triphosphate hydrolases"/>
    <property type="match status" value="1"/>
</dbReference>
<dbReference type="PANTHER" id="PTHR32114">
    <property type="entry name" value="ABC TRANSPORTER ABCH.3"/>
    <property type="match status" value="1"/>
</dbReference>
<feature type="coiled-coil region" evidence="1">
    <location>
        <begin position="252"/>
        <end position="407"/>
    </location>
</feature>
<feature type="domain" description="Rad50/SbcC-type AAA" evidence="2">
    <location>
        <begin position="5"/>
        <end position="252"/>
    </location>
</feature>
<dbReference type="RefSeq" id="WP_265616046.1">
    <property type="nucleotide sequence ID" value="NZ_JAPFRD010000002.1"/>
</dbReference>
<organism evidence="3 4">
    <name type="scientific">Alteromonas aquimaris</name>
    <dbReference type="NCBI Taxonomy" id="2998417"/>
    <lineage>
        <taxon>Bacteria</taxon>
        <taxon>Pseudomonadati</taxon>
        <taxon>Pseudomonadota</taxon>
        <taxon>Gammaproteobacteria</taxon>
        <taxon>Alteromonadales</taxon>
        <taxon>Alteromonadaceae</taxon>
        <taxon>Alteromonas/Salinimonas group</taxon>
        <taxon>Alteromonas</taxon>
    </lineage>
</organism>
<reference evidence="3" key="1">
    <citation type="submission" date="2022-11" db="EMBL/GenBank/DDBJ databases">
        <title>Alteromonas sp. nov., isolated from sea water of the Qingdao.</title>
        <authorList>
            <person name="Wang Q."/>
        </authorList>
    </citation>
    <scope>NUCLEOTIDE SEQUENCE</scope>
    <source>
        <strain evidence="3">ASW11-7</strain>
    </source>
</reference>
<feature type="coiled-coil region" evidence="1">
    <location>
        <begin position="622"/>
        <end position="745"/>
    </location>
</feature>
<proteinExistence type="predicted"/>
<dbReference type="Proteomes" id="UP001142810">
    <property type="component" value="Unassembled WGS sequence"/>
</dbReference>
<name>A0ABT3P3N9_9ALTE</name>
<dbReference type="InterPro" id="IPR038729">
    <property type="entry name" value="Rad50/SbcC_AAA"/>
</dbReference>